<evidence type="ECO:0000313" key="7">
    <source>
        <dbReference type="Proteomes" id="UP000548582"/>
    </source>
</evidence>
<accession>A0A848ECX0</accession>
<dbReference type="SFLD" id="SFLDG01084">
    <property type="entry name" value="Uncharacterised_Radical_SAM_Su"/>
    <property type="match status" value="1"/>
</dbReference>
<evidence type="ECO:0000256" key="3">
    <source>
        <dbReference type="ARBA" id="ARBA00023014"/>
    </source>
</evidence>
<reference evidence="6 7" key="1">
    <citation type="submission" date="2020-03" db="EMBL/GenBank/DDBJ databases">
        <authorList>
            <person name="Sun Q."/>
        </authorList>
    </citation>
    <scope>NUCLEOTIDE SEQUENCE [LARGE SCALE GENOMIC DNA]</scope>
    <source>
        <strain evidence="6 7">JC162</strain>
    </source>
</reference>
<dbReference type="SMART" id="SM00729">
    <property type="entry name" value="Elp3"/>
    <property type="match status" value="1"/>
</dbReference>
<evidence type="ECO:0000313" key="6">
    <source>
        <dbReference type="EMBL" id="NMJ41952.1"/>
    </source>
</evidence>
<dbReference type="InterPro" id="IPR040086">
    <property type="entry name" value="MJ0683-like"/>
</dbReference>
<dbReference type="Proteomes" id="UP000548582">
    <property type="component" value="Unassembled WGS sequence"/>
</dbReference>
<gene>
    <name evidence="6" type="ORF">GWK16_11925</name>
</gene>
<dbReference type="NCBIfam" id="NF033668">
    <property type="entry name" value="rSAM_PA0069"/>
    <property type="match status" value="1"/>
</dbReference>
<keyword evidence="3" id="KW-0411">Iron-sulfur</keyword>
<dbReference type="InterPro" id="IPR006638">
    <property type="entry name" value="Elp3/MiaA/NifB-like_rSAM"/>
</dbReference>
<dbReference type="RefSeq" id="WP_170054182.1">
    <property type="nucleotide sequence ID" value="NZ_JABBKX010000003.1"/>
</dbReference>
<evidence type="ECO:0000256" key="2">
    <source>
        <dbReference type="ARBA" id="ARBA00023004"/>
    </source>
</evidence>
<dbReference type="CDD" id="cd01335">
    <property type="entry name" value="Radical_SAM"/>
    <property type="match status" value="1"/>
</dbReference>
<comment type="caution">
    <text evidence="6">The sequence shown here is derived from an EMBL/GenBank/DDBJ whole genome shotgun (WGS) entry which is preliminary data.</text>
</comment>
<dbReference type="PANTHER" id="PTHR43432">
    <property type="entry name" value="SLR0285 PROTEIN"/>
    <property type="match status" value="1"/>
</dbReference>
<organism evidence="6 7">
    <name type="scientific">Neoroseomonas marina</name>
    <dbReference type="NCBI Taxonomy" id="1232220"/>
    <lineage>
        <taxon>Bacteria</taxon>
        <taxon>Pseudomonadati</taxon>
        <taxon>Pseudomonadota</taxon>
        <taxon>Alphaproteobacteria</taxon>
        <taxon>Acetobacterales</taxon>
        <taxon>Acetobacteraceae</taxon>
        <taxon>Neoroseomonas</taxon>
    </lineage>
</organism>
<proteinExistence type="predicted"/>
<dbReference type="GO" id="GO:0051536">
    <property type="term" value="F:iron-sulfur cluster binding"/>
    <property type="evidence" value="ECO:0007669"/>
    <property type="project" value="UniProtKB-KW"/>
</dbReference>
<feature type="region of interest" description="Disordered" evidence="4">
    <location>
        <begin position="1"/>
        <end position="24"/>
    </location>
</feature>
<dbReference type="AlphaFoldDB" id="A0A848ECX0"/>
<dbReference type="InterPro" id="IPR058240">
    <property type="entry name" value="rSAM_sf"/>
</dbReference>
<dbReference type="Pfam" id="PF04055">
    <property type="entry name" value="Radical_SAM"/>
    <property type="match status" value="1"/>
</dbReference>
<feature type="domain" description="Elp3/MiaA/NifB-like radical SAM core" evidence="5">
    <location>
        <begin position="84"/>
        <end position="311"/>
    </location>
</feature>
<evidence type="ECO:0000256" key="1">
    <source>
        <dbReference type="ARBA" id="ARBA00022723"/>
    </source>
</evidence>
<dbReference type="SFLD" id="SFLDS00029">
    <property type="entry name" value="Radical_SAM"/>
    <property type="match status" value="1"/>
</dbReference>
<dbReference type="PANTHER" id="PTHR43432:SF3">
    <property type="entry name" value="SLR0285 PROTEIN"/>
    <property type="match status" value="1"/>
</dbReference>
<keyword evidence="2" id="KW-0408">Iron</keyword>
<protein>
    <submittedName>
        <fullName evidence="6">PA0069 family radical SAM protein</fullName>
    </submittedName>
</protein>
<evidence type="ECO:0000256" key="4">
    <source>
        <dbReference type="SAM" id="MobiDB-lite"/>
    </source>
</evidence>
<dbReference type="SUPFAM" id="SSF102114">
    <property type="entry name" value="Radical SAM enzymes"/>
    <property type="match status" value="1"/>
</dbReference>
<sequence>MPDGTPHRLPPMGEAFALPPAARKGRGAGLNPAIRFEASSREAFDDGWGTLEAAFADLPPLPTTLTPDKSKSALAWNESPDIGFDRAVNPYRGCEHGCVYCYARPSHAYLGLSPGLDFETRLIFKPDVAALLEKELRKPGYDPRPIALGSNTDPYQPVERTLKLTRAVLEVLDRFNHPVTIVTKSAGVLRDLDILAPMAKRNLARVCLSITTLDPRLARIMEPRAASPERRLAAVRDLAAAGVPAAVLAAPMIPGVNDAELETILERAAAAGASHAGYVLLRLPLEIKQLFEDWLARHMPDRAARVLSLIRQTRGGALYDSRFGVRQKGTGAYADLLAQRFAVAARRLNLERRGGGVGNLDCTQFRVPDAAGKAPQTAQLALF</sequence>
<dbReference type="InterPro" id="IPR007197">
    <property type="entry name" value="rSAM"/>
</dbReference>
<keyword evidence="7" id="KW-1185">Reference proteome</keyword>
<keyword evidence="1" id="KW-0479">Metal-binding</keyword>
<name>A0A848ECX0_9PROT</name>
<evidence type="ECO:0000259" key="5">
    <source>
        <dbReference type="SMART" id="SM00729"/>
    </source>
</evidence>
<dbReference type="EMBL" id="JABBKX010000003">
    <property type="protein sequence ID" value="NMJ41952.1"/>
    <property type="molecule type" value="Genomic_DNA"/>
</dbReference>
<dbReference type="Gene3D" id="3.80.30.30">
    <property type="match status" value="1"/>
</dbReference>
<dbReference type="GO" id="GO:0003824">
    <property type="term" value="F:catalytic activity"/>
    <property type="evidence" value="ECO:0007669"/>
    <property type="project" value="InterPro"/>
</dbReference>
<dbReference type="GO" id="GO:0046872">
    <property type="term" value="F:metal ion binding"/>
    <property type="evidence" value="ECO:0007669"/>
    <property type="project" value="UniProtKB-KW"/>
</dbReference>